<reference evidence="2" key="1">
    <citation type="submission" date="2017-07" db="EMBL/GenBank/DDBJ databases">
        <title>Draft genome sequence of Effusibacillus lacus strain skLN1.</title>
        <authorList>
            <person name="Watanabe M."/>
            <person name="Kojima H."/>
            <person name="Fukui M."/>
        </authorList>
    </citation>
    <scope>NUCLEOTIDE SEQUENCE [LARGE SCALE GENOMIC DNA]</scope>
    <source>
        <strain evidence="2">skLN1</strain>
    </source>
</reference>
<comment type="caution">
    <text evidence="1">The sequence shown here is derived from an EMBL/GenBank/DDBJ whole genome shotgun (WGS) entry which is preliminary data.</text>
</comment>
<keyword evidence="2" id="KW-1185">Reference proteome</keyword>
<organism evidence="1 2">
    <name type="scientific">Effusibacillus lacus</name>
    <dbReference type="NCBI Taxonomy" id="1348429"/>
    <lineage>
        <taxon>Bacteria</taxon>
        <taxon>Bacillati</taxon>
        <taxon>Bacillota</taxon>
        <taxon>Bacilli</taxon>
        <taxon>Bacillales</taxon>
        <taxon>Alicyclobacillaceae</taxon>
        <taxon>Effusibacillus</taxon>
    </lineage>
</organism>
<accession>A0A292YJH7</accession>
<gene>
    <name evidence="1" type="ORF">EFBL_1714</name>
</gene>
<protein>
    <submittedName>
        <fullName evidence="1">Uncharacterized protein</fullName>
    </submittedName>
</protein>
<proteinExistence type="predicted"/>
<sequence length="138" mass="15648">MQNNFQSFLTSLSNLDTIAPRQDPEMQQRVAQIVEGLQDLQKVTKESIARFVESQPDAVPVIATCAGLGQEQLKNQLRLYLGTSGWIQLAKNRADELISVLDEKFGLIQQLQKELARDWTFSDILLEQRAITIECEND</sequence>
<name>A0A292YJH7_9BACL</name>
<dbReference type="Proteomes" id="UP000217785">
    <property type="component" value="Unassembled WGS sequence"/>
</dbReference>
<dbReference type="AlphaFoldDB" id="A0A292YJH7"/>
<dbReference type="EMBL" id="BDUF01000046">
    <property type="protein sequence ID" value="GAX90088.1"/>
    <property type="molecule type" value="Genomic_DNA"/>
</dbReference>
<evidence type="ECO:0000313" key="2">
    <source>
        <dbReference type="Proteomes" id="UP000217785"/>
    </source>
</evidence>
<dbReference type="OrthoDB" id="4808242at2"/>
<dbReference type="RefSeq" id="WP_096181796.1">
    <property type="nucleotide sequence ID" value="NZ_BDUF01000046.1"/>
</dbReference>
<evidence type="ECO:0000313" key="1">
    <source>
        <dbReference type="EMBL" id="GAX90088.1"/>
    </source>
</evidence>